<gene>
    <name evidence="2" type="ORF">GCM10010276_89800</name>
</gene>
<feature type="region of interest" description="Disordered" evidence="1">
    <location>
        <begin position="1"/>
        <end position="45"/>
    </location>
</feature>
<sequence>MDAAAAQEGLALMPGHGPGLAAGDAPQGGQRQQQGPLGGVGGGALLQNAPRRCAGAFVGGGERGVEVGGGADAVPCRGLPRARQGSNPNPRNDGVLLAANRRDAGSVMALLENGHP</sequence>
<feature type="region of interest" description="Disordered" evidence="1">
    <location>
        <begin position="58"/>
        <end position="95"/>
    </location>
</feature>
<feature type="compositionally biased region" description="Low complexity" evidence="1">
    <location>
        <begin position="21"/>
        <end position="35"/>
    </location>
</feature>
<protein>
    <submittedName>
        <fullName evidence="2">Uncharacterized protein</fullName>
    </submittedName>
</protein>
<dbReference type="Proteomes" id="UP001501777">
    <property type="component" value="Unassembled WGS sequence"/>
</dbReference>
<accession>A0ABN3NJZ6</accession>
<evidence type="ECO:0000313" key="3">
    <source>
        <dbReference type="Proteomes" id="UP001501777"/>
    </source>
</evidence>
<evidence type="ECO:0000256" key="1">
    <source>
        <dbReference type="SAM" id="MobiDB-lite"/>
    </source>
</evidence>
<organism evidence="2 3">
    <name type="scientific">Streptomyces longisporus</name>
    <dbReference type="NCBI Taxonomy" id="1948"/>
    <lineage>
        <taxon>Bacteria</taxon>
        <taxon>Bacillati</taxon>
        <taxon>Actinomycetota</taxon>
        <taxon>Actinomycetes</taxon>
        <taxon>Kitasatosporales</taxon>
        <taxon>Streptomycetaceae</taxon>
        <taxon>Streptomyces</taxon>
    </lineage>
</organism>
<reference evidence="2 3" key="1">
    <citation type="journal article" date="2019" name="Int. J. Syst. Evol. Microbiol.">
        <title>The Global Catalogue of Microorganisms (GCM) 10K type strain sequencing project: providing services to taxonomists for standard genome sequencing and annotation.</title>
        <authorList>
            <consortium name="The Broad Institute Genomics Platform"/>
            <consortium name="The Broad Institute Genome Sequencing Center for Infectious Disease"/>
            <person name="Wu L."/>
            <person name="Ma J."/>
        </authorList>
    </citation>
    <scope>NUCLEOTIDE SEQUENCE [LARGE SCALE GENOMIC DNA]</scope>
    <source>
        <strain evidence="2 3">JCM 4395</strain>
    </source>
</reference>
<dbReference type="EMBL" id="BAAASG010000040">
    <property type="protein sequence ID" value="GAA2524368.1"/>
    <property type="molecule type" value="Genomic_DNA"/>
</dbReference>
<evidence type="ECO:0000313" key="2">
    <source>
        <dbReference type="EMBL" id="GAA2524368.1"/>
    </source>
</evidence>
<proteinExistence type="predicted"/>
<comment type="caution">
    <text evidence="2">The sequence shown here is derived from an EMBL/GenBank/DDBJ whole genome shotgun (WGS) entry which is preliminary data.</text>
</comment>
<keyword evidence="3" id="KW-1185">Reference proteome</keyword>
<feature type="compositionally biased region" description="Gly residues" evidence="1">
    <location>
        <begin position="58"/>
        <end position="71"/>
    </location>
</feature>
<name>A0ABN3NJZ6_STRLO</name>